<protein>
    <recommendedName>
        <fullName evidence="3">Protein XRP2</fullName>
    </recommendedName>
</protein>
<organism evidence="5 6">
    <name type="scientific">Cinara cedri</name>
    <dbReference type="NCBI Taxonomy" id="506608"/>
    <lineage>
        <taxon>Eukaryota</taxon>
        <taxon>Metazoa</taxon>
        <taxon>Ecdysozoa</taxon>
        <taxon>Arthropoda</taxon>
        <taxon>Hexapoda</taxon>
        <taxon>Insecta</taxon>
        <taxon>Pterygota</taxon>
        <taxon>Neoptera</taxon>
        <taxon>Paraneoptera</taxon>
        <taxon>Hemiptera</taxon>
        <taxon>Sternorrhyncha</taxon>
        <taxon>Aphidomorpha</taxon>
        <taxon>Aphidoidea</taxon>
        <taxon>Aphididae</taxon>
        <taxon>Lachninae</taxon>
        <taxon>Cinara</taxon>
    </lineage>
</organism>
<dbReference type="EMBL" id="CABPRJ010001895">
    <property type="protein sequence ID" value="VVC39343.1"/>
    <property type="molecule type" value="Genomic_DNA"/>
</dbReference>
<accession>A0A5E4N3W9</accession>
<dbReference type="SUPFAM" id="SSF69340">
    <property type="entry name" value="C-terminal domain of adenylylcyclase associated protein"/>
    <property type="match status" value="1"/>
</dbReference>
<dbReference type="Pfam" id="PF07986">
    <property type="entry name" value="TBCC"/>
    <property type="match status" value="1"/>
</dbReference>
<gene>
    <name evidence="5" type="ORF">CINCED_3A008023</name>
</gene>
<evidence type="ECO:0000256" key="2">
    <source>
        <dbReference type="ARBA" id="ARBA00022741"/>
    </source>
</evidence>
<keyword evidence="2 3" id="KW-0547">Nucleotide-binding</keyword>
<dbReference type="PANTHER" id="PTHR15440">
    <property type="entry name" value="XRP2 PROTEIN"/>
    <property type="match status" value="1"/>
</dbReference>
<dbReference type="InterPro" id="IPR012945">
    <property type="entry name" value="Tubulin-bd_cofactor_C_dom"/>
</dbReference>
<dbReference type="Gene3D" id="2.160.20.70">
    <property type="match status" value="1"/>
</dbReference>
<dbReference type="InterPro" id="IPR036223">
    <property type="entry name" value="CAP_C_sf"/>
</dbReference>
<evidence type="ECO:0000313" key="5">
    <source>
        <dbReference type="EMBL" id="VVC39343.1"/>
    </source>
</evidence>
<proteinExistence type="inferred from homology"/>
<evidence type="ECO:0000259" key="4">
    <source>
        <dbReference type="PROSITE" id="PS51329"/>
    </source>
</evidence>
<dbReference type="GO" id="GO:0005525">
    <property type="term" value="F:GTP binding"/>
    <property type="evidence" value="ECO:0007669"/>
    <property type="project" value="UniProtKB-UniRule"/>
</dbReference>
<dbReference type="SMART" id="SM00673">
    <property type="entry name" value="CARP"/>
    <property type="match status" value="2"/>
</dbReference>
<dbReference type="GO" id="GO:1990075">
    <property type="term" value="C:periciliary membrane compartment"/>
    <property type="evidence" value="ECO:0007669"/>
    <property type="project" value="TreeGrafter"/>
</dbReference>
<dbReference type="InterPro" id="IPR016098">
    <property type="entry name" value="CAP/MinC_C"/>
</dbReference>
<dbReference type="OrthoDB" id="194775at2759"/>
<dbReference type="PROSITE" id="PS51329">
    <property type="entry name" value="C_CAP_COFACTOR_C"/>
    <property type="match status" value="1"/>
</dbReference>
<keyword evidence="3" id="KW-0343">GTPase activation</keyword>
<dbReference type="AlphaFoldDB" id="A0A5E4N3W9"/>
<evidence type="ECO:0000256" key="3">
    <source>
        <dbReference type="PIRNR" id="PIRNR037947"/>
    </source>
</evidence>
<keyword evidence="3" id="KW-0342">GTP-binding</keyword>
<dbReference type="PIRSF" id="PIRSF037947">
    <property type="entry name" value="Protein_XRP2"/>
    <property type="match status" value="1"/>
</dbReference>
<dbReference type="PANTHER" id="PTHR15440:SF0">
    <property type="entry name" value="PROTEIN XRP2"/>
    <property type="match status" value="1"/>
</dbReference>
<feature type="domain" description="C-CAP/cofactor C-like" evidence="4">
    <location>
        <begin position="17"/>
        <end position="175"/>
    </location>
</feature>
<dbReference type="InterPro" id="IPR017901">
    <property type="entry name" value="C-CAP_CF_C-like"/>
</dbReference>
<reference evidence="5 6" key="1">
    <citation type="submission" date="2019-08" db="EMBL/GenBank/DDBJ databases">
        <authorList>
            <person name="Alioto T."/>
            <person name="Alioto T."/>
            <person name="Gomez Garrido J."/>
        </authorList>
    </citation>
    <scope>NUCLEOTIDE SEQUENCE [LARGE SCALE GENOMIC DNA]</scope>
</reference>
<dbReference type="GO" id="GO:0005929">
    <property type="term" value="C:cilium"/>
    <property type="evidence" value="ECO:0007669"/>
    <property type="project" value="TreeGrafter"/>
</dbReference>
<evidence type="ECO:0000313" key="6">
    <source>
        <dbReference type="Proteomes" id="UP000325440"/>
    </source>
</evidence>
<dbReference type="GO" id="GO:0006892">
    <property type="term" value="P:post-Golgi vesicle-mediated transport"/>
    <property type="evidence" value="ECO:0007669"/>
    <property type="project" value="TreeGrafter"/>
</dbReference>
<evidence type="ECO:0000256" key="1">
    <source>
        <dbReference type="ARBA" id="ARBA00008848"/>
    </source>
</evidence>
<dbReference type="GO" id="GO:0005096">
    <property type="term" value="F:GTPase activator activity"/>
    <property type="evidence" value="ECO:0007669"/>
    <property type="project" value="UniProtKB-UniRule"/>
</dbReference>
<comment type="function">
    <text evidence="3">Acts as a GTPase-activating protein (GAP) for tubulin in concert with tubulin-specific chaperone C, but does not enhance tubulin heterodimerization.</text>
</comment>
<dbReference type="InterPro" id="IPR039093">
    <property type="entry name" value="XRP2"/>
</dbReference>
<keyword evidence="6" id="KW-1185">Reference proteome</keyword>
<comment type="similarity">
    <text evidence="1 3">Belongs to the TBCC family.</text>
</comment>
<dbReference type="InterPro" id="IPR006599">
    <property type="entry name" value="CARP_motif"/>
</dbReference>
<dbReference type="Proteomes" id="UP000325440">
    <property type="component" value="Unassembled WGS sequence"/>
</dbReference>
<sequence length="331" mass="37754">MCIKMGCFCCKFEATKPPKKLVYSWVERKHLDPADYVIENLNGGMAYKPPGSVSGQQFVIRNCQGSNIYLLDHAGSITVDDCQRCTIVLGPTKQSVFIRDTTNTTVVVACSQFRVRDCSSLKISLFCSTQPVIESSRELQFSCYQLYYNQLSDQFIKANLNIWNNNWRTVYDYTWNEGDNWIVNEEPIAIELPEELHKYGITSELKKSLVPLTKCDQQLGENCFVAFQCETEAAQFVQALYSHDTGLWLIKCNHCSDKEVQVFQERTKFFGNKKVDSIIGLKIQGTHAINKCSAILANDFPQFTAMISNSKAEAEELIKMFFCLTEDDFQQ</sequence>
<name>A0A5E4N3W9_9HEMI</name>